<dbReference type="AlphaFoldDB" id="A0A1H3X2P1"/>
<keyword evidence="2" id="KW-1185">Reference proteome</keyword>
<dbReference type="EMBL" id="FNQJ01000003">
    <property type="protein sequence ID" value="SDZ93659.1"/>
    <property type="molecule type" value="Genomic_DNA"/>
</dbReference>
<dbReference type="STRING" id="592050.SAMN05421875_103182"/>
<organism evidence="1 2">
    <name type="scientific">Acidovorax soli</name>
    <dbReference type="NCBI Taxonomy" id="592050"/>
    <lineage>
        <taxon>Bacteria</taxon>
        <taxon>Pseudomonadati</taxon>
        <taxon>Pseudomonadota</taxon>
        <taxon>Betaproteobacteria</taxon>
        <taxon>Burkholderiales</taxon>
        <taxon>Comamonadaceae</taxon>
        <taxon>Acidovorax</taxon>
    </lineage>
</organism>
<gene>
    <name evidence="1" type="ORF">SAMN05421875_103182</name>
</gene>
<dbReference type="Proteomes" id="UP000199002">
    <property type="component" value="Unassembled WGS sequence"/>
</dbReference>
<sequence>MIALLVQRQLWRTQDIPHQLVELPGGLALGLRSELQGLRQLVAL</sequence>
<evidence type="ECO:0000313" key="1">
    <source>
        <dbReference type="EMBL" id="SDZ93659.1"/>
    </source>
</evidence>
<name>A0A1H3X2P1_9BURK</name>
<reference evidence="2" key="1">
    <citation type="submission" date="2016-10" db="EMBL/GenBank/DDBJ databases">
        <authorList>
            <person name="Varghese N."/>
            <person name="Submissions S."/>
        </authorList>
    </citation>
    <scope>NUCLEOTIDE SEQUENCE [LARGE SCALE GENOMIC DNA]</scope>
    <source>
        <strain evidence="2">DSM 25157</strain>
    </source>
</reference>
<evidence type="ECO:0000313" key="2">
    <source>
        <dbReference type="Proteomes" id="UP000199002"/>
    </source>
</evidence>
<protein>
    <submittedName>
        <fullName evidence="1">Uncharacterized protein</fullName>
    </submittedName>
</protein>
<proteinExistence type="predicted"/>
<accession>A0A1H3X2P1</accession>